<gene>
    <name evidence="1" type="ORF">B7463_g4123</name>
</gene>
<proteinExistence type="predicted"/>
<dbReference type="OrthoDB" id="4199986at2759"/>
<comment type="caution">
    <text evidence="1">The sequence shown here is derived from an EMBL/GenBank/DDBJ whole genome shotgun (WGS) entry which is preliminary data.</text>
</comment>
<protein>
    <submittedName>
        <fullName evidence="1">Uncharacterized protein</fullName>
    </submittedName>
</protein>
<feature type="non-terminal residue" evidence="1">
    <location>
        <position position="1"/>
    </location>
</feature>
<dbReference type="Proteomes" id="UP000258309">
    <property type="component" value="Unassembled WGS sequence"/>
</dbReference>
<evidence type="ECO:0000313" key="1">
    <source>
        <dbReference type="EMBL" id="RFU32208.1"/>
    </source>
</evidence>
<evidence type="ECO:0000313" key="2">
    <source>
        <dbReference type="Proteomes" id="UP000258309"/>
    </source>
</evidence>
<reference evidence="1 2" key="1">
    <citation type="submission" date="2018-05" db="EMBL/GenBank/DDBJ databases">
        <title>Draft genome sequence of Scytalidium lignicola DSM 105466, a ubiquitous saprotrophic fungus.</title>
        <authorList>
            <person name="Buettner E."/>
            <person name="Gebauer A.M."/>
            <person name="Hofrichter M."/>
            <person name="Liers C."/>
            <person name="Kellner H."/>
        </authorList>
    </citation>
    <scope>NUCLEOTIDE SEQUENCE [LARGE SCALE GENOMIC DNA]</scope>
    <source>
        <strain evidence="1 2">DSM 105466</strain>
    </source>
</reference>
<sequence>MEQDPKTIQFSPAIPLPIVFDVEERVKKLYSYLDPKERNYQPIKQHHNIQAAIKLYEEGKIDGSNPVFIMDGKLSSWEEVIQKRHQAWTEGTFKQ</sequence>
<dbReference type="AlphaFoldDB" id="A0A3E2HFK0"/>
<feature type="non-terminal residue" evidence="1">
    <location>
        <position position="95"/>
    </location>
</feature>
<organism evidence="1 2">
    <name type="scientific">Scytalidium lignicola</name>
    <name type="common">Hyphomycete</name>
    <dbReference type="NCBI Taxonomy" id="5539"/>
    <lineage>
        <taxon>Eukaryota</taxon>
        <taxon>Fungi</taxon>
        <taxon>Dikarya</taxon>
        <taxon>Ascomycota</taxon>
        <taxon>Pezizomycotina</taxon>
        <taxon>Leotiomycetes</taxon>
        <taxon>Leotiomycetes incertae sedis</taxon>
        <taxon>Scytalidium</taxon>
    </lineage>
</organism>
<name>A0A3E2HFK0_SCYLI</name>
<keyword evidence="2" id="KW-1185">Reference proteome</keyword>
<dbReference type="EMBL" id="NCSJ02000059">
    <property type="protein sequence ID" value="RFU32208.1"/>
    <property type="molecule type" value="Genomic_DNA"/>
</dbReference>
<accession>A0A3E2HFK0</accession>